<evidence type="ECO:0000313" key="2">
    <source>
        <dbReference type="EMBL" id="CAK7937236.1"/>
    </source>
</evidence>
<dbReference type="PANTHER" id="PTHR13211">
    <property type="entry name" value="TELOMERASE CAJAL BODY PROTEIN 1"/>
    <property type="match status" value="1"/>
</dbReference>
<feature type="region of interest" description="Disordered" evidence="1">
    <location>
        <begin position="397"/>
        <end position="421"/>
    </location>
</feature>
<gene>
    <name evidence="2" type="ORF">PM001_LOCUS22386</name>
</gene>
<dbReference type="SMART" id="SM00320">
    <property type="entry name" value="WD40"/>
    <property type="match status" value="6"/>
</dbReference>
<evidence type="ECO:0008006" key="4">
    <source>
        <dbReference type="Google" id="ProtNLM"/>
    </source>
</evidence>
<reference evidence="2" key="1">
    <citation type="submission" date="2024-01" db="EMBL/GenBank/DDBJ databases">
        <authorList>
            <person name="Webb A."/>
        </authorList>
    </citation>
    <scope>NUCLEOTIDE SEQUENCE</scope>
    <source>
        <strain evidence="2">Pm1</strain>
    </source>
</reference>
<evidence type="ECO:0000256" key="1">
    <source>
        <dbReference type="SAM" id="MobiDB-lite"/>
    </source>
</evidence>
<sequence length="421" mass="47181">MVSTDGYGSICTPQSQLFTYNTALRPLVQFTAYKEFHNGSKTCSNNFTKGVKVSPDGLCLLTNSDDHILRLFEVHSAQQQSRTSLLQAKEGGTVYDYEWYPFMSSADPTSCIFVSTSQDQPVHLWDAYTGELRATYRAFDHLDELTSAHSLAFNATGTKLFAGFDRMIRFFDLSQPSRDFRARPLSKTRRSRNGQRGLISTLHFNPDHSKIYAAGSYGGTTCVYTEDEGDELLTLCDHDGRGISQVRFSPCGRFLYTTARRDAWIHCWDIRATKEICHTFNRVADTNQRLEFDLHCSGRYLAAGSRTGRVMLYDVLTSELLDESIRLPDCVNGVSFFPNASRATIAVCSGQRHFDLPEDMESEEDDVVGQAEVAKEAVASPKVRNLLQVYDFQTPEYGSEHNAGATPPVNAMESVSTQMQK</sequence>
<comment type="caution">
    <text evidence="2">The sequence shown here is derived from an EMBL/GenBank/DDBJ whole genome shotgun (WGS) entry which is preliminary data.</text>
</comment>
<proteinExistence type="predicted"/>
<dbReference type="InterPro" id="IPR051150">
    <property type="entry name" value="SWT21/TCAB1_mRNA_Telomere"/>
</dbReference>
<dbReference type="Gene3D" id="2.130.10.10">
    <property type="entry name" value="YVTN repeat-like/Quinoprotein amine dehydrogenase"/>
    <property type="match status" value="1"/>
</dbReference>
<dbReference type="AlphaFoldDB" id="A0AAV1URI5"/>
<dbReference type="InterPro" id="IPR036322">
    <property type="entry name" value="WD40_repeat_dom_sf"/>
</dbReference>
<dbReference type="PANTHER" id="PTHR13211:SF0">
    <property type="entry name" value="TELOMERASE CAJAL BODY PROTEIN 1"/>
    <property type="match status" value="1"/>
</dbReference>
<evidence type="ECO:0000313" key="3">
    <source>
        <dbReference type="Proteomes" id="UP001162060"/>
    </source>
</evidence>
<dbReference type="InterPro" id="IPR001680">
    <property type="entry name" value="WD40_rpt"/>
</dbReference>
<dbReference type="InterPro" id="IPR015943">
    <property type="entry name" value="WD40/YVTN_repeat-like_dom_sf"/>
</dbReference>
<protein>
    <recommendedName>
        <fullName evidence="4">Telomerase Cajal body protein 1</fullName>
    </recommendedName>
</protein>
<dbReference type="Pfam" id="PF00400">
    <property type="entry name" value="WD40"/>
    <property type="match status" value="1"/>
</dbReference>
<dbReference type="Proteomes" id="UP001162060">
    <property type="component" value="Unassembled WGS sequence"/>
</dbReference>
<dbReference type="SUPFAM" id="SSF50978">
    <property type="entry name" value="WD40 repeat-like"/>
    <property type="match status" value="1"/>
</dbReference>
<dbReference type="EMBL" id="CAKLBY020000226">
    <property type="protein sequence ID" value="CAK7937236.1"/>
    <property type="molecule type" value="Genomic_DNA"/>
</dbReference>
<organism evidence="2 3">
    <name type="scientific">Peronospora matthiolae</name>
    <dbReference type="NCBI Taxonomy" id="2874970"/>
    <lineage>
        <taxon>Eukaryota</taxon>
        <taxon>Sar</taxon>
        <taxon>Stramenopiles</taxon>
        <taxon>Oomycota</taxon>
        <taxon>Peronosporomycetes</taxon>
        <taxon>Peronosporales</taxon>
        <taxon>Peronosporaceae</taxon>
        <taxon>Peronospora</taxon>
    </lineage>
</organism>
<name>A0AAV1URI5_9STRA</name>
<accession>A0AAV1URI5</accession>